<protein>
    <submittedName>
        <fullName evidence="1">18108_t:CDS:1</fullName>
    </submittedName>
</protein>
<evidence type="ECO:0000313" key="2">
    <source>
        <dbReference type="Proteomes" id="UP000789405"/>
    </source>
</evidence>
<proteinExistence type="predicted"/>
<name>A0A9N9PBM5_9GLOM</name>
<accession>A0A9N9PBM5</accession>
<organism evidence="1 2">
    <name type="scientific">Dentiscutata erythropus</name>
    <dbReference type="NCBI Taxonomy" id="1348616"/>
    <lineage>
        <taxon>Eukaryota</taxon>
        <taxon>Fungi</taxon>
        <taxon>Fungi incertae sedis</taxon>
        <taxon>Mucoromycota</taxon>
        <taxon>Glomeromycotina</taxon>
        <taxon>Glomeromycetes</taxon>
        <taxon>Diversisporales</taxon>
        <taxon>Gigasporaceae</taxon>
        <taxon>Dentiscutata</taxon>
    </lineage>
</organism>
<gene>
    <name evidence="1" type="ORF">DERYTH_LOCUS24610</name>
</gene>
<dbReference type="Proteomes" id="UP000789405">
    <property type="component" value="Unassembled WGS sequence"/>
</dbReference>
<sequence length="84" mass="9480">EPFGKRILNSILQEIHLMSMEIVDDERGRVPQEKGLSNSTLSKNVEDSPVLKRIITKLSTDDPGNTVILRPESVSKEILIHLIF</sequence>
<reference evidence="1" key="1">
    <citation type="submission" date="2021-06" db="EMBL/GenBank/DDBJ databases">
        <authorList>
            <person name="Kallberg Y."/>
            <person name="Tangrot J."/>
            <person name="Rosling A."/>
        </authorList>
    </citation>
    <scope>NUCLEOTIDE SEQUENCE</scope>
    <source>
        <strain evidence="1">MA453B</strain>
    </source>
</reference>
<evidence type="ECO:0000313" key="1">
    <source>
        <dbReference type="EMBL" id="CAG8807144.1"/>
    </source>
</evidence>
<dbReference type="AlphaFoldDB" id="A0A9N9PBM5"/>
<keyword evidence="2" id="KW-1185">Reference proteome</keyword>
<dbReference type="EMBL" id="CAJVPY010042162">
    <property type="protein sequence ID" value="CAG8807144.1"/>
    <property type="molecule type" value="Genomic_DNA"/>
</dbReference>
<comment type="caution">
    <text evidence="1">The sequence shown here is derived from an EMBL/GenBank/DDBJ whole genome shotgun (WGS) entry which is preliminary data.</text>
</comment>
<feature type="non-terminal residue" evidence="1">
    <location>
        <position position="84"/>
    </location>
</feature>